<feature type="domain" description="FP protein C-terminal" evidence="3">
    <location>
        <begin position="260"/>
        <end position="306"/>
    </location>
</feature>
<feature type="coiled-coil region" evidence="1">
    <location>
        <begin position="89"/>
        <end position="130"/>
    </location>
</feature>
<dbReference type="Gene3D" id="3.30.70.1820">
    <property type="entry name" value="L1 transposable element, RRM domain"/>
    <property type="match status" value="1"/>
</dbReference>
<evidence type="ECO:0000313" key="4">
    <source>
        <dbReference type="EMBL" id="KAJ8719996.1"/>
    </source>
</evidence>
<protein>
    <recommendedName>
        <fullName evidence="3">FP protein C-terminal domain-containing protein</fullName>
    </recommendedName>
</protein>
<feature type="compositionally biased region" description="Polar residues" evidence="2">
    <location>
        <begin position="1"/>
        <end position="21"/>
    </location>
</feature>
<dbReference type="PANTHER" id="PTHR11505">
    <property type="entry name" value="L1 TRANSPOSABLE ELEMENT-RELATED"/>
    <property type="match status" value="1"/>
</dbReference>
<dbReference type="Pfam" id="PF25298">
    <property type="entry name" value="Baculo_FP_2nd"/>
    <property type="match status" value="1"/>
</dbReference>
<sequence length="310" mass="34991">MSQNSVTSPKTNKSINFSHAQSEPDMQKALSDSSGRKRPRVATSPNIKHAAKPLTEEFLQTIRREIREVMSIEISKSIKSSITEELGDLKEAMSLIRKLETSVQFLSDEFDQIKNELQEYKSTNQRILKENELLKHSVSDLSIRVNLLEQNTRQQNIEINGVPENKSENLINTVMQLGKAVSSAIKENCIISAVRVRKLDPQSTSPRAIIVKTNSASTRDEILASVMNYNKKHPDNKLNSHILGYGGAKKPVYVSEHLSPLNKQIHAAARKAARIKEYKYVWVRDGRILVRKNDGIQAKQVRSLEAVELL</sequence>
<organism evidence="4 5">
    <name type="scientific">Mythimna separata</name>
    <name type="common">Oriental armyworm</name>
    <name type="synonym">Pseudaletia separata</name>
    <dbReference type="NCBI Taxonomy" id="271217"/>
    <lineage>
        <taxon>Eukaryota</taxon>
        <taxon>Metazoa</taxon>
        <taxon>Ecdysozoa</taxon>
        <taxon>Arthropoda</taxon>
        <taxon>Hexapoda</taxon>
        <taxon>Insecta</taxon>
        <taxon>Pterygota</taxon>
        <taxon>Neoptera</taxon>
        <taxon>Endopterygota</taxon>
        <taxon>Lepidoptera</taxon>
        <taxon>Glossata</taxon>
        <taxon>Ditrysia</taxon>
        <taxon>Noctuoidea</taxon>
        <taxon>Noctuidae</taxon>
        <taxon>Noctuinae</taxon>
        <taxon>Hadenini</taxon>
        <taxon>Mythimna</taxon>
    </lineage>
</organism>
<accession>A0AAD7YKX1</accession>
<keyword evidence="5" id="KW-1185">Reference proteome</keyword>
<feature type="region of interest" description="Disordered" evidence="2">
    <location>
        <begin position="1"/>
        <end position="49"/>
    </location>
</feature>
<evidence type="ECO:0000256" key="2">
    <source>
        <dbReference type="SAM" id="MobiDB-lite"/>
    </source>
</evidence>
<evidence type="ECO:0000259" key="3">
    <source>
        <dbReference type="Pfam" id="PF25298"/>
    </source>
</evidence>
<dbReference type="AlphaFoldDB" id="A0AAD7YKX1"/>
<gene>
    <name evidence="4" type="ORF">PYW07_012039</name>
</gene>
<name>A0AAD7YKX1_MYTSE</name>
<proteinExistence type="predicted"/>
<dbReference type="InterPro" id="IPR057251">
    <property type="entry name" value="FP_C"/>
</dbReference>
<evidence type="ECO:0000313" key="5">
    <source>
        <dbReference type="Proteomes" id="UP001231518"/>
    </source>
</evidence>
<comment type="caution">
    <text evidence="4">The sequence shown here is derived from an EMBL/GenBank/DDBJ whole genome shotgun (WGS) entry which is preliminary data.</text>
</comment>
<dbReference type="EMBL" id="JARGEI010000014">
    <property type="protein sequence ID" value="KAJ8719996.1"/>
    <property type="molecule type" value="Genomic_DNA"/>
</dbReference>
<reference evidence="4" key="1">
    <citation type="submission" date="2023-03" db="EMBL/GenBank/DDBJ databases">
        <title>Chromosome-level genomes of two armyworms, Mythimna separata and Mythimna loreyi, provide insights into the biosynthesis and reception of sex pheromones.</title>
        <authorList>
            <person name="Zhao H."/>
        </authorList>
    </citation>
    <scope>NUCLEOTIDE SEQUENCE</scope>
    <source>
        <strain evidence="4">BeijingLab</strain>
        <tissue evidence="4">Pupa</tissue>
    </source>
</reference>
<keyword evidence="1" id="KW-0175">Coiled coil</keyword>
<evidence type="ECO:0000256" key="1">
    <source>
        <dbReference type="SAM" id="Coils"/>
    </source>
</evidence>
<dbReference type="Proteomes" id="UP001231518">
    <property type="component" value="Chromosome 3"/>
</dbReference>
<dbReference type="InterPro" id="IPR004244">
    <property type="entry name" value="Transposase_22"/>
</dbReference>